<evidence type="ECO:0000259" key="1">
    <source>
        <dbReference type="Pfam" id="PF14238"/>
    </source>
</evidence>
<dbReference type="AlphaFoldDB" id="A0A239LYR9"/>
<keyword evidence="3" id="KW-1185">Reference proteome</keyword>
<organism evidence="2 3">
    <name type="scientific">Ekhidna lutea</name>
    <dbReference type="NCBI Taxonomy" id="447679"/>
    <lineage>
        <taxon>Bacteria</taxon>
        <taxon>Pseudomonadati</taxon>
        <taxon>Bacteroidota</taxon>
        <taxon>Cytophagia</taxon>
        <taxon>Cytophagales</taxon>
        <taxon>Reichenbachiellaceae</taxon>
        <taxon>Ekhidna</taxon>
    </lineage>
</organism>
<dbReference type="EMBL" id="FZPD01000006">
    <property type="protein sequence ID" value="SNT34943.1"/>
    <property type="molecule type" value="Genomic_DNA"/>
</dbReference>
<sequence>MKTKNLLIILGVLVVGLAVVQLTKRSGKSDALADELVSIDTAKVSKVEVVTLDGTVSLKKSENGWEVSLPSGGFKQAKSSAITSLLTNLNTIKPGRLAARKQDKWNDYAVDSTGTRIRIFEGDDLSSDLVIGRFGMEGQRSYYTFVRLFDDENVYVADNFMGISVGKEAVDYRDGLLMRLQKDSLTQIKFDYPDSAFVLTKDEHWYLNDSRADSASVEQYLRGLSYVNSKNFYDAELQSDPSHTITYSFTNAPEIMVSGNLQDDTHIIQTTENRHEVFNDSTIAAKLFKGKNAFLPTSD</sequence>
<accession>A0A239LYR9</accession>
<name>A0A239LYR9_EKHLU</name>
<proteinExistence type="predicted"/>
<dbReference type="OrthoDB" id="1414324at2"/>
<protein>
    <recommendedName>
        <fullName evidence="1">DUF4340 domain-containing protein</fullName>
    </recommendedName>
</protein>
<gene>
    <name evidence="2" type="ORF">SAMN05421640_3454</name>
</gene>
<feature type="domain" description="DUF4340" evidence="1">
    <location>
        <begin position="76"/>
        <end position="235"/>
    </location>
</feature>
<dbReference type="Pfam" id="PF14238">
    <property type="entry name" value="DUF4340"/>
    <property type="match status" value="1"/>
</dbReference>
<dbReference type="Proteomes" id="UP000198393">
    <property type="component" value="Unassembled WGS sequence"/>
</dbReference>
<dbReference type="InterPro" id="IPR025641">
    <property type="entry name" value="DUF4340"/>
</dbReference>
<evidence type="ECO:0000313" key="2">
    <source>
        <dbReference type="EMBL" id="SNT34943.1"/>
    </source>
</evidence>
<evidence type="ECO:0000313" key="3">
    <source>
        <dbReference type="Proteomes" id="UP000198393"/>
    </source>
</evidence>
<dbReference type="RefSeq" id="WP_089358127.1">
    <property type="nucleotide sequence ID" value="NZ_FZPD01000006.1"/>
</dbReference>
<reference evidence="2 3" key="1">
    <citation type="submission" date="2017-06" db="EMBL/GenBank/DDBJ databases">
        <authorList>
            <person name="Kim H.J."/>
            <person name="Triplett B.A."/>
        </authorList>
    </citation>
    <scope>NUCLEOTIDE SEQUENCE [LARGE SCALE GENOMIC DNA]</scope>
    <source>
        <strain evidence="2 3">DSM 19307</strain>
    </source>
</reference>